<evidence type="ECO:0000259" key="3">
    <source>
        <dbReference type="Pfam" id="PF13962"/>
    </source>
</evidence>
<protein>
    <recommendedName>
        <fullName evidence="3">PGG domain-containing protein</fullName>
    </recommendedName>
</protein>
<organism evidence="4 5">
    <name type="scientific">Punica granatum</name>
    <name type="common">Pomegranate</name>
    <dbReference type="NCBI Taxonomy" id="22663"/>
    <lineage>
        <taxon>Eukaryota</taxon>
        <taxon>Viridiplantae</taxon>
        <taxon>Streptophyta</taxon>
        <taxon>Embryophyta</taxon>
        <taxon>Tracheophyta</taxon>
        <taxon>Spermatophyta</taxon>
        <taxon>Magnoliopsida</taxon>
        <taxon>eudicotyledons</taxon>
        <taxon>Gunneridae</taxon>
        <taxon>Pentapetalae</taxon>
        <taxon>rosids</taxon>
        <taxon>malvids</taxon>
        <taxon>Myrtales</taxon>
        <taxon>Lythraceae</taxon>
        <taxon>Punica</taxon>
    </lineage>
</organism>
<keyword evidence="2" id="KW-1133">Transmembrane helix</keyword>
<evidence type="ECO:0000313" key="4">
    <source>
        <dbReference type="EMBL" id="PKI42785.1"/>
    </source>
</evidence>
<feature type="domain" description="PGG" evidence="3">
    <location>
        <begin position="308"/>
        <end position="392"/>
    </location>
</feature>
<dbReference type="PANTHER" id="PTHR24128">
    <property type="entry name" value="HOMEOBOX PROTEIN WARIAI"/>
    <property type="match status" value="1"/>
</dbReference>
<keyword evidence="5" id="KW-1185">Reference proteome</keyword>
<evidence type="ECO:0000313" key="5">
    <source>
        <dbReference type="Proteomes" id="UP000233551"/>
    </source>
</evidence>
<dbReference type="Pfam" id="PF13962">
    <property type="entry name" value="PGG"/>
    <property type="match status" value="1"/>
</dbReference>
<sequence length="517" mass="57148">MGDNKDQLTIAAEEGDIEKLYEVIGNDPRILGPIDEIPFVDTPLHIAASSSDHERTKSSHEKSDDSSRGRAEFAVEVAILMPSFARKLNPKGLTPMHLALSHREWKIVRALMRFDPELIRVKGKGGRTPLHVAAEIAPPQLLAELLYVCPSSIEDVTTKWQTAVHIALEAKNSESFAVLIAWLVRVERENMLHWKDLDGNTVLHVATRTNQIQEVKKLLKFMTDDAKNLKGETALAIHDNKDRGPHRSEEIGRAIRAAAVPLSWLPRIVTPRHHIRLGKSLSSDFSRLRLATRRISRNLQVLLGGTSEKSRELFIVIAVLVATTTYQGILSPPGGFWQNHPSSSNTTMSDITSNSTAHSAGQMVMNGASLSDYIRKNSTAFVVSVFLIIACMPADIMIGPYIVISMIALLDTYEYALDSVLPPDHSSVRASVSAQIVTLSVVACLVILFRVFVGLSSAALAKPDMTETGFPWELVRFDEHVDRQSNVQHADQQHTANTEGRPLQALEDPQLRTAHCC</sequence>
<dbReference type="AlphaFoldDB" id="A0A2I0IFJ6"/>
<accession>A0A2I0IFJ6</accession>
<feature type="region of interest" description="Disordered" evidence="1">
    <location>
        <begin position="48"/>
        <end position="69"/>
    </location>
</feature>
<gene>
    <name evidence="4" type="ORF">CRG98_036831</name>
</gene>
<evidence type="ECO:0000256" key="1">
    <source>
        <dbReference type="SAM" id="MobiDB-lite"/>
    </source>
</evidence>
<feature type="compositionally biased region" description="Polar residues" evidence="1">
    <location>
        <begin position="486"/>
        <end position="498"/>
    </location>
</feature>
<proteinExistence type="predicted"/>
<dbReference type="SUPFAM" id="SSF48403">
    <property type="entry name" value="Ankyrin repeat"/>
    <property type="match status" value="1"/>
</dbReference>
<dbReference type="Gene3D" id="1.25.40.20">
    <property type="entry name" value="Ankyrin repeat-containing domain"/>
    <property type="match status" value="1"/>
</dbReference>
<reference evidence="4 5" key="1">
    <citation type="submission" date="2017-11" db="EMBL/GenBank/DDBJ databases">
        <title>De-novo sequencing of pomegranate (Punica granatum L.) genome.</title>
        <authorList>
            <person name="Akparov Z."/>
            <person name="Amiraslanov A."/>
            <person name="Hajiyeva S."/>
            <person name="Abbasov M."/>
            <person name="Kaur K."/>
            <person name="Hamwieh A."/>
            <person name="Solovyev V."/>
            <person name="Salamov A."/>
            <person name="Braich B."/>
            <person name="Kosarev P."/>
            <person name="Mahmoud A."/>
            <person name="Hajiyev E."/>
            <person name="Babayeva S."/>
            <person name="Izzatullayeva V."/>
            <person name="Mammadov A."/>
            <person name="Mammadov A."/>
            <person name="Sharifova S."/>
            <person name="Ojaghi J."/>
            <person name="Eynullazada K."/>
            <person name="Bayramov B."/>
            <person name="Abdulazimova A."/>
            <person name="Shahmuradov I."/>
        </authorList>
    </citation>
    <scope>NUCLEOTIDE SEQUENCE [LARGE SCALE GENOMIC DNA]</scope>
    <source>
        <strain evidence="5">cv. AG2017</strain>
        <tissue evidence="4">Leaf</tissue>
    </source>
</reference>
<dbReference type="PANTHER" id="PTHR24128:SF24">
    <property type="entry name" value="ANKYRIN REPEAT PROTEIN"/>
    <property type="match status" value="1"/>
</dbReference>
<keyword evidence="2" id="KW-0812">Transmembrane</keyword>
<dbReference type="Proteomes" id="UP000233551">
    <property type="component" value="Unassembled WGS sequence"/>
</dbReference>
<dbReference type="InterPro" id="IPR002110">
    <property type="entry name" value="Ankyrin_rpt"/>
</dbReference>
<dbReference type="SMART" id="SM00248">
    <property type="entry name" value="ANK"/>
    <property type="match status" value="5"/>
</dbReference>
<feature type="compositionally biased region" description="Basic and acidic residues" evidence="1">
    <location>
        <begin position="51"/>
        <end position="69"/>
    </location>
</feature>
<feature type="transmembrane region" description="Helical" evidence="2">
    <location>
        <begin position="430"/>
        <end position="453"/>
    </location>
</feature>
<comment type="caution">
    <text evidence="4">The sequence shown here is derived from an EMBL/GenBank/DDBJ whole genome shotgun (WGS) entry which is preliminary data.</text>
</comment>
<name>A0A2I0IFJ6_PUNGR</name>
<dbReference type="InterPro" id="IPR026961">
    <property type="entry name" value="PGG_dom"/>
</dbReference>
<keyword evidence="2" id="KW-0472">Membrane</keyword>
<feature type="transmembrane region" description="Helical" evidence="2">
    <location>
        <begin position="380"/>
        <end position="410"/>
    </location>
</feature>
<dbReference type="InterPro" id="IPR036770">
    <property type="entry name" value="Ankyrin_rpt-contain_sf"/>
</dbReference>
<dbReference type="STRING" id="22663.A0A2I0IFJ6"/>
<feature type="region of interest" description="Disordered" evidence="1">
    <location>
        <begin position="486"/>
        <end position="505"/>
    </location>
</feature>
<dbReference type="EMBL" id="PGOL01003132">
    <property type="protein sequence ID" value="PKI42785.1"/>
    <property type="molecule type" value="Genomic_DNA"/>
</dbReference>
<evidence type="ECO:0000256" key="2">
    <source>
        <dbReference type="SAM" id="Phobius"/>
    </source>
</evidence>